<comment type="caution">
    <text evidence="1">The sequence shown here is derived from an EMBL/GenBank/DDBJ whole genome shotgun (WGS) entry which is preliminary data.</text>
</comment>
<sequence length="61" mass="6818">TRSVPIIGNILSTFQQKDGAILVLTSMYQYRIDRFGSSMSIKDTSIIHVLGIINDEVYVAQ</sequence>
<name>A0AAV5VXK3_9BILA</name>
<organism evidence="1 2">
    <name type="scientific">Pristionchus fissidentatus</name>
    <dbReference type="NCBI Taxonomy" id="1538716"/>
    <lineage>
        <taxon>Eukaryota</taxon>
        <taxon>Metazoa</taxon>
        <taxon>Ecdysozoa</taxon>
        <taxon>Nematoda</taxon>
        <taxon>Chromadorea</taxon>
        <taxon>Rhabditida</taxon>
        <taxon>Rhabditina</taxon>
        <taxon>Diplogasteromorpha</taxon>
        <taxon>Diplogasteroidea</taxon>
        <taxon>Neodiplogasteridae</taxon>
        <taxon>Pristionchus</taxon>
    </lineage>
</organism>
<proteinExistence type="predicted"/>
<evidence type="ECO:0000313" key="1">
    <source>
        <dbReference type="EMBL" id="GMT23256.1"/>
    </source>
</evidence>
<keyword evidence="2" id="KW-1185">Reference proteome</keyword>
<reference evidence="1" key="1">
    <citation type="submission" date="2023-10" db="EMBL/GenBank/DDBJ databases">
        <title>Genome assembly of Pristionchus species.</title>
        <authorList>
            <person name="Yoshida K."/>
            <person name="Sommer R.J."/>
        </authorList>
    </citation>
    <scope>NUCLEOTIDE SEQUENCE</scope>
    <source>
        <strain evidence="1">RS5133</strain>
    </source>
</reference>
<dbReference type="Proteomes" id="UP001432322">
    <property type="component" value="Unassembled WGS sequence"/>
</dbReference>
<gene>
    <name evidence="1" type="ORF">PFISCL1PPCAC_14553</name>
</gene>
<dbReference type="EMBL" id="BTSY01000004">
    <property type="protein sequence ID" value="GMT23256.1"/>
    <property type="molecule type" value="Genomic_DNA"/>
</dbReference>
<protein>
    <submittedName>
        <fullName evidence="1">Uncharacterized protein</fullName>
    </submittedName>
</protein>
<evidence type="ECO:0000313" key="2">
    <source>
        <dbReference type="Proteomes" id="UP001432322"/>
    </source>
</evidence>
<feature type="non-terminal residue" evidence="1">
    <location>
        <position position="1"/>
    </location>
</feature>
<accession>A0AAV5VXK3</accession>
<dbReference type="AlphaFoldDB" id="A0AAV5VXK3"/>
<feature type="non-terminal residue" evidence="1">
    <location>
        <position position="61"/>
    </location>
</feature>